<dbReference type="InterPro" id="IPR020904">
    <property type="entry name" value="Sc_DH/Rdtase_CS"/>
</dbReference>
<accession>A0A261R9V0</accession>
<organism evidence="3 4">
    <name type="scientific">Bordetella genomosp. 9</name>
    <dbReference type="NCBI Taxonomy" id="1416803"/>
    <lineage>
        <taxon>Bacteria</taxon>
        <taxon>Pseudomonadati</taxon>
        <taxon>Pseudomonadota</taxon>
        <taxon>Betaproteobacteria</taxon>
        <taxon>Burkholderiales</taxon>
        <taxon>Alcaligenaceae</taxon>
        <taxon>Bordetella</taxon>
    </lineage>
</organism>
<evidence type="ECO:0000259" key="2">
    <source>
        <dbReference type="SMART" id="SM00822"/>
    </source>
</evidence>
<dbReference type="EMBL" id="NEVJ01000003">
    <property type="protein sequence ID" value="OZI21410.1"/>
    <property type="molecule type" value="Genomic_DNA"/>
</dbReference>
<dbReference type="PRINTS" id="PR00080">
    <property type="entry name" value="SDRFAMILY"/>
</dbReference>
<evidence type="ECO:0000256" key="1">
    <source>
        <dbReference type="ARBA" id="ARBA00006484"/>
    </source>
</evidence>
<keyword evidence="4" id="KW-1185">Reference proteome</keyword>
<sequence length="254" mass="26510">MQLPAFSGFRLDGKRALVTGGGRGLGLASGVALARAGAHVTLAARSAAELQAARDAIRAEGGSADFMVLDVTDPAAVKREIDSRAAFHVLVNNAGMNRPRLLTDTPDEDIDAVFTLNVKAAFYVAREVARGLQAQGLPGSIINVSSQMGLVGSPRRTLYCASKHALEGMSKALAWELGAAGIRVNTLCPTFIDTALTAPMFADPAFRNFVIDRIALGRLGRVEEVMGPIVFLASDASSLMTGSALVLDGGWTAA</sequence>
<dbReference type="Gene3D" id="3.40.50.720">
    <property type="entry name" value="NAD(P)-binding Rossmann-like Domain"/>
    <property type="match status" value="1"/>
</dbReference>
<protein>
    <submittedName>
        <fullName evidence="3">3-oxoacyl-ACP reductase</fullName>
    </submittedName>
</protein>
<name>A0A261R9V0_9BORD</name>
<dbReference type="PRINTS" id="PR00081">
    <property type="entry name" value="GDHRDH"/>
</dbReference>
<reference evidence="3" key="1">
    <citation type="submission" date="2017-05" db="EMBL/GenBank/DDBJ databases">
        <title>Complete and WGS of Bordetella genogroups.</title>
        <authorList>
            <person name="Spilker T."/>
            <person name="Lipuma J."/>
        </authorList>
    </citation>
    <scope>NUCLEOTIDE SEQUENCE</scope>
    <source>
        <strain evidence="3">AU21707</strain>
    </source>
</reference>
<dbReference type="SMART" id="SM00822">
    <property type="entry name" value="PKS_KR"/>
    <property type="match status" value="1"/>
</dbReference>
<dbReference type="PANTHER" id="PTHR42760">
    <property type="entry name" value="SHORT-CHAIN DEHYDROGENASES/REDUCTASES FAMILY MEMBER"/>
    <property type="match status" value="1"/>
</dbReference>
<dbReference type="GO" id="GO:0016616">
    <property type="term" value="F:oxidoreductase activity, acting on the CH-OH group of donors, NAD or NADP as acceptor"/>
    <property type="evidence" value="ECO:0007669"/>
    <property type="project" value="TreeGrafter"/>
</dbReference>
<dbReference type="InterPro" id="IPR036291">
    <property type="entry name" value="NAD(P)-bd_dom_sf"/>
</dbReference>
<gene>
    <name evidence="3" type="ORF">CAL26_17270</name>
</gene>
<dbReference type="AlphaFoldDB" id="A0A261R9V0"/>
<dbReference type="OrthoDB" id="8557335at2"/>
<dbReference type="SUPFAM" id="SSF51735">
    <property type="entry name" value="NAD(P)-binding Rossmann-fold domains"/>
    <property type="match status" value="1"/>
</dbReference>
<evidence type="ECO:0000313" key="4">
    <source>
        <dbReference type="Proteomes" id="UP000216857"/>
    </source>
</evidence>
<dbReference type="InterPro" id="IPR002347">
    <property type="entry name" value="SDR_fam"/>
</dbReference>
<dbReference type="Pfam" id="PF13561">
    <property type="entry name" value="adh_short_C2"/>
    <property type="match status" value="1"/>
</dbReference>
<dbReference type="InterPro" id="IPR057326">
    <property type="entry name" value="KR_dom"/>
</dbReference>
<dbReference type="Proteomes" id="UP000216857">
    <property type="component" value="Unassembled WGS sequence"/>
</dbReference>
<dbReference type="PROSITE" id="PS00061">
    <property type="entry name" value="ADH_SHORT"/>
    <property type="match status" value="1"/>
</dbReference>
<evidence type="ECO:0000313" key="3">
    <source>
        <dbReference type="EMBL" id="OZI21410.1"/>
    </source>
</evidence>
<comment type="caution">
    <text evidence="3">The sequence shown here is derived from an EMBL/GenBank/DDBJ whole genome shotgun (WGS) entry which is preliminary data.</text>
</comment>
<proteinExistence type="inferred from homology"/>
<dbReference type="FunFam" id="3.40.50.720:FF:000084">
    <property type="entry name" value="Short-chain dehydrogenase reductase"/>
    <property type="match status" value="1"/>
</dbReference>
<feature type="domain" description="Ketoreductase" evidence="2">
    <location>
        <begin position="14"/>
        <end position="194"/>
    </location>
</feature>
<comment type="similarity">
    <text evidence="1">Belongs to the short-chain dehydrogenases/reductases (SDR) family.</text>
</comment>